<gene>
    <name evidence="1" type="ORF">llap_9342</name>
</gene>
<evidence type="ECO:0000313" key="2">
    <source>
        <dbReference type="Proteomes" id="UP000233556"/>
    </source>
</evidence>
<name>A0A2I0U2Q2_LIMLA</name>
<keyword evidence="2" id="KW-1185">Reference proteome</keyword>
<reference evidence="2" key="2">
    <citation type="submission" date="2017-12" db="EMBL/GenBank/DDBJ databases">
        <title>Genome sequence of the Bar-tailed Godwit (Limosa lapponica baueri).</title>
        <authorList>
            <person name="Lima N.C.B."/>
            <person name="Parody-Merino A.M."/>
            <person name="Battley P.F."/>
            <person name="Fidler A.E."/>
            <person name="Prosdocimi F."/>
        </authorList>
    </citation>
    <scope>NUCLEOTIDE SEQUENCE [LARGE SCALE GENOMIC DNA]</scope>
</reference>
<accession>A0A2I0U2Q2</accession>
<sequence>MNYHVTAYYSFLDFLFALQMMGKGRLVPTKIAEEFGSRTETFIEEELSSECAKLLDWPDKLKILDYVVPWHRLALDNDCVAATEN</sequence>
<reference evidence="2" key="1">
    <citation type="submission" date="2017-11" db="EMBL/GenBank/DDBJ databases">
        <authorList>
            <person name="Lima N.C."/>
            <person name="Parody-Merino A.M."/>
            <person name="Battley P.F."/>
            <person name="Fidler A.E."/>
            <person name="Prosdocimi F."/>
        </authorList>
    </citation>
    <scope>NUCLEOTIDE SEQUENCE [LARGE SCALE GENOMIC DNA]</scope>
</reference>
<dbReference type="Proteomes" id="UP000233556">
    <property type="component" value="Unassembled WGS sequence"/>
</dbReference>
<dbReference type="AlphaFoldDB" id="A0A2I0U2Q2"/>
<protein>
    <submittedName>
        <fullName evidence="1">Uncharacterized protein</fullName>
    </submittedName>
</protein>
<proteinExistence type="predicted"/>
<dbReference type="EMBL" id="KZ506288">
    <property type="protein sequence ID" value="PKU40356.1"/>
    <property type="molecule type" value="Genomic_DNA"/>
</dbReference>
<evidence type="ECO:0000313" key="1">
    <source>
        <dbReference type="EMBL" id="PKU40356.1"/>
    </source>
</evidence>
<organism evidence="1 2">
    <name type="scientific">Limosa lapponica baueri</name>
    <dbReference type="NCBI Taxonomy" id="1758121"/>
    <lineage>
        <taxon>Eukaryota</taxon>
        <taxon>Metazoa</taxon>
        <taxon>Chordata</taxon>
        <taxon>Craniata</taxon>
        <taxon>Vertebrata</taxon>
        <taxon>Euteleostomi</taxon>
        <taxon>Archelosauria</taxon>
        <taxon>Archosauria</taxon>
        <taxon>Dinosauria</taxon>
        <taxon>Saurischia</taxon>
        <taxon>Theropoda</taxon>
        <taxon>Coelurosauria</taxon>
        <taxon>Aves</taxon>
        <taxon>Neognathae</taxon>
        <taxon>Neoaves</taxon>
        <taxon>Charadriiformes</taxon>
        <taxon>Scolopacidae</taxon>
        <taxon>Limosa</taxon>
    </lineage>
</organism>